<reference evidence="4" key="1">
    <citation type="journal article" date="2013" name="Science">
        <title>The Amborella genome and the evolution of flowering plants.</title>
        <authorList>
            <consortium name="Amborella Genome Project"/>
        </authorList>
    </citation>
    <scope>NUCLEOTIDE SEQUENCE [LARGE SCALE GENOMIC DNA]</scope>
</reference>
<keyword evidence="4" id="KW-1185">Reference proteome</keyword>
<dbReference type="InterPro" id="IPR050273">
    <property type="entry name" value="GppA/Ppx_hydrolase"/>
</dbReference>
<dbReference type="Proteomes" id="UP000017836">
    <property type="component" value="Unassembled WGS sequence"/>
</dbReference>
<dbReference type="InterPro" id="IPR043129">
    <property type="entry name" value="ATPase_NBD"/>
</dbReference>
<dbReference type="PANTHER" id="PTHR30005">
    <property type="entry name" value="EXOPOLYPHOSPHATASE"/>
    <property type="match status" value="1"/>
</dbReference>
<gene>
    <name evidence="3" type="ORF">AMTR_s00057p00090910</name>
</gene>
<dbReference type="OMA" id="RISEGCY"/>
<evidence type="ECO:0000313" key="4">
    <source>
        <dbReference type="Proteomes" id="UP000017836"/>
    </source>
</evidence>
<dbReference type="SUPFAM" id="SSF109604">
    <property type="entry name" value="HD-domain/PDEase-like"/>
    <property type="match status" value="1"/>
</dbReference>
<feature type="domain" description="Ppx/GppA phosphatase N-terminal" evidence="1">
    <location>
        <begin position="43"/>
        <end position="194"/>
    </location>
</feature>
<organism evidence="3 4">
    <name type="scientific">Amborella trichopoda</name>
    <dbReference type="NCBI Taxonomy" id="13333"/>
    <lineage>
        <taxon>Eukaryota</taxon>
        <taxon>Viridiplantae</taxon>
        <taxon>Streptophyta</taxon>
        <taxon>Embryophyta</taxon>
        <taxon>Tracheophyta</taxon>
        <taxon>Spermatophyta</taxon>
        <taxon>Magnoliopsida</taxon>
        <taxon>Amborellales</taxon>
        <taxon>Amborellaceae</taxon>
        <taxon>Amborella</taxon>
    </lineage>
</organism>
<dbReference type="EMBL" id="KI392405">
    <property type="protein sequence ID" value="ERN16801.1"/>
    <property type="molecule type" value="Genomic_DNA"/>
</dbReference>
<evidence type="ECO:0000313" key="3">
    <source>
        <dbReference type="EMBL" id="ERN16801.1"/>
    </source>
</evidence>
<name>U5CU27_AMBTC</name>
<dbReference type="CDD" id="cd24006">
    <property type="entry name" value="ASKHA_NBD_PPX_GppA"/>
    <property type="match status" value="1"/>
</dbReference>
<evidence type="ECO:0000259" key="1">
    <source>
        <dbReference type="Pfam" id="PF02541"/>
    </source>
</evidence>
<feature type="domain" description="Ppx/GppA phosphatase N-terminal" evidence="1">
    <location>
        <begin position="248"/>
        <end position="377"/>
    </location>
</feature>
<sequence>MAKNFTNTASAMILSSENHPKLLASVDMGSNSFKMVLVRAEPSGRFLRIDRHKEPVSLGRYRLCDGSLGPGPEAKTIEALNNFMGLAKNYSAQVSVVATAAIREAINREAFLRNVEEKTGVRISLLSGEEEARLIYLGVLQFLPLYKQTILTVDIGGGSTEFVVGCQGKVLFATSLKLGHIDLTETFIKNENSIEPSEKVEIANSIGLREKDEIGKSIGLRETVGLGNSIGLREKKEIGNLSGLRDKVKNLRQQVRLVLQGSPLVKFVENSKIERVVGTSGTIKAIAKAIYRSHACNFPLFEESEQWGFGKRELGSIIEKLCSGQEDALALGFSLKRSESILAGSVLLLEIFEVLGIHEMEVSPYALGEGVIAESLASTCLNYDVNANIRWHSVMRLAYRFNGKKRMRTAIICSGLAKEIFEGLKTCYEMSDTYQTRSVYCFDGKDYEYLEAAILLHGIGHFIGKKGYHKHSYRLIKNSKHLYGYNSEEREMIALLARYHRKKYPRYGQSLLEPFPREVQLKIGVLCAIIRISLALQRCQFLVIRGIEISKSHEGYQLASDYDNLFAKGLLCPSNNLFAKGLLYPSNLSMLLKVIAMNVNPNAMDDGWYMQAAILMHMLTSSDWVRKTRNPPRSSK</sequence>
<evidence type="ECO:0000259" key="2">
    <source>
        <dbReference type="Pfam" id="PF21447"/>
    </source>
</evidence>
<dbReference type="GO" id="GO:0016462">
    <property type="term" value="F:pyrophosphatase activity"/>
    <property type="evidence" value="ECO:0000318"/>
    <property type="project" value="GO_Central"/>
</dbReference>
<proteinExistence type="predicted"/>
<protein>
    <recommendedName>
        <fullName evidence="5">Ppx/GppA phosphatase domain-containing protein</fullName>
    </recommendedName>
</protein>
<dbReference type="AlphaFoldDB" id="U5CU27"/>
<dbReference type="Gene3D" id="3.30.420.40">
    <property type="match status" value="1"/>
</dbReference>
<dbReference type="InterPro" id="IPR003695">
    <property type="entry name" value="Ppx_GppA_N"/>
</dbReference>
<dbReference type="HOGENOM" id="CLU_025908_4_2_1"/>
<evidence type="ECO:0008006" key="5">
    <source>
        <dbReference type="Google" id="ProtNLM"/>
    </source>
</evidence>
<accession>U5CU27</accession>
<dbReference type="Pfam" id="PF21447">
    <property type="entry name" value="Ppx-GppA_III"/>
    <property type="match status" value="1"/>
</dbReference>
<dbReference type="eggNOG" id="KOG4197">
    <property type="taxonomic scope" value="Eukaryota"/>
</dbReference>
<dbReference type="Gene3D" id="3.30.420.150">
    <property type="entry name" value="Exopolyphosphatase. Domain 2"/>
    <property type="match status" value="2"/>
</dbReference>
<dbReference type="SUPFAM" id="SSF53067">
    <property type="entry name" value="Actin-like ATPase domain"/>
    <property type="match status" value="2"/>
</dbReference>
<dbReference type="Gene3D" id="1.10.3210.10">
    <property type="entry name" value="Hypothetical protein af1432"/>
    <property type="match status" value="1"/>
</dbReference>
<dbReference type="Gramene" id="ERN16801">
    <property type="protein sequence ID" value="ERN16801"/>
    <property type="gene ID" value="AMTR_s00057p00090910"/>
</dbReference>
<dbReference type="STRING" id="13333.U5CU27"/>
<dbReference type="PANTHER" id="PTHR30005:SF0">
    <property type="entry name" value="RETROGRADE REGULATION PROTEIN 2"/>
    <property type="match status" value="1"/>
</dbReference>
<feature type="domain" description="Ppx/GppA phosphatase C-terminal" evidence="2">
    <location>
        <begin position="426"/>
        <end position="540"/>
    </location>
</feature>
<dbReference type="Pfam" id="PF02541">
    <property type="entry name" value="Ppx-GppA"/>
    <property type="match status" value="2"/>
</dbReference>
<dbReference type="InterPro" id="IPR048950">
    <property type="entry name" value="Ppx_GppA_C"/>
</dbReference>